<dbReference type="PANTHER" id="PTHR31704:SF48">
    <property type="entry name" value="L10-INTERACTING MYB DOMAIN-CONTAINING PROTEIN-LIKE"/>
    <property type="match status" value="1"/>
</dbReference>
<dbReference type="PANTHER" id="PTHR31704">
    <property type="entry name" value="MYB/SANT-LIKE DNA-BINDING DOMAIN PROTEIN-RELATED"/>
    <property type="match status" value="1"/>
</dbReference>
<dbReference type="EMBL" id="JACGCM010001289">
    <property type="protein sequence ID" value="KAF6156974.1"/>
    <property type="molecule type" value="Genomic_DNA"/>
</dbReference>
<comment type="caution">
    <text evidence="3">The sequence shown here is derived from an EMBL/GenBank/DDBJ whole genome shotgun (WGS) entry which is preliminary data.</text>
</comment>
<protein>
    <recommendedName>
        <fullName evidence="2">Myb/SANT-like domain-containing protein</fullName>
    </recommendedName>
</protein>
<sequence>MALTCMTRESKYWLHKVISIPPPILPKKKGFFKQHPQFRLDFIIKCQAQIDLHRLSGTSLNALAWKTVKDELNNIQEFHVLQHKELKNQWDYLKRQWKIWRGLINWTSHGYDPISGTFDWPEEVWENIIALIYEARKYKTAPLHHRDLPEKLHEGLSATGDFAWSSGMVSVPSSTQQSDYVPLPDDINVDDTQVPLAGVDYPWDGEAIPTYDAPISPVREPTPGSTSRSRTPTPQSNRKRSAAAIQPLEPTELVQSLISAFTAQGASQTSGSNDDTSDAVVQVLQEMVSSYEIDNVLFFKSLKFLVGSNEHTYRLMFIRLRPEQRVSFLEALMS</sequence>
<name>A0A7J7MQ61_9MAGN</name>
<keyword evidence="4" id="KW-1185">Reference proteome</keyword>
<gene>
    <name evidence="3" type="ORF">GIB67_039735</name>
</gene>
<evidence type="ECO:0000256" key="1">
    <source>
        <dbReference type="SAM" id="MobiDB-lite"/>
    </source>
</evidence>
<organism evidence="3 4">
    <name type="scientific">Kingdonia uniflora</name>
    <dbReference type="NCBI Taxonomy" id="39325"/>
    <lineage>
        <taxon>Eukaryota</taxon>
        <taxon>Viridiplantae</taxon>
        <taxon>Streptophyta</taxon>
        <taxon>Embryophyta</taxon>
        <taxon>Tracheophyta</taxon>
        <taxon>Spermatophyta</taxon>
        <taxon>Magnoliopsida</taxon>
        <taxon>Ranunculales</taxon>
        <taxon>Circaeasteraceae</taxon>
        <taxon>Kingdonia</taxon>
    </lineage>
</organism>
<dbReference type="OrthoDB" id="76215at2759"/>
<dbReference type="Proteomes" id="UP000541444">
    <property type="component" value="Unassembled WGS sequence"/>
</dbReference>
<reference evidence="3 4" key="1">
    <citation type="journal article" date="2020" name="IScience">
        <title>Genome Sequencing of the Endangered Kingdonia uniflora (Circaeasteraceae, Ranunculales) Reveals Potential Mechanisms of Evolutionary Specialization.</title>
        <authorList>
            <person name="Sun Y."/>
            <person name="Deng T."/>
            <person name="Zhang A."/>
            <person name="Moore M.J."/>
            <person name="Landis J.B."/>
            <person name="Lin N."/>
            <person name="Zhang H."/>
            <person name="Zhang X."/>
            <person name="Huang J."/>
            <person name="Zhang X."/>
            <person name="Sun H."/>
            <person name="Wang H."/>
        </authorList>
    </citation>
    <scope>NUCLEOTIDE SEQUENCE [LARGE SCALE GENOMIC DNA]</scope>
    <source>
        <strain evidence="3">TB1705</strain>
        <tissue evidence="3">Leaf</tissue>
    </source>
</reference>
<evidence type="ECO:0000313" key="4">
    <source>
        <dbReference type="Proteomes" id="UP000541444"/>
    </source>
</evidence>
<accession>A0A7J7MQ61</accession>
<dbReference type="InterPro" id="IPR024752">
    <property type="entry name" value="Myb/SANT-like_dom"/>
</dbReference>
<feature type="region of interest" description="Disordered" evidence="1">
    <location>
        <begin position="205"/>
        <end position="246"/>
    </location>
</feature>
<evidence type="ECO:0000313" key="3">
    <source>
        <dbReference type="EMBL" id="KAF6156974.1"/>
    </source>
</evidence>
<dbReference type="AlphaFoldDB" id="A0A7J7MQ61"/>
<feature type="compositionally biased region" description="Low complexity" evidence="1">
    <location>
        <begin position="219"/>
        <end position="236"/>
    </location>
</feature>
<dbReference type="Pfam" id="PF12776">
    <property type="entry name" value="Myb_DNA-bind_3"/>
    <property type="match status" value="1"/>
</dbReference>
<evidence type="ECO:0000259" key="2">
    <source>
        <dbReference type="Pfam" id="PF12776"/>
    </source>
</evidence>
<feature type="domain" description="Myb/SANT-like" evidence="2">
    <location>
        <begin position="50"/>
        <end position="127"/>
    </location>
</feature>
<proteinExistence type="predicted"/>